<dbReference type="GO" id="GO:0016887">
    <property type="term" value="F:ATP hydrolysis activity"/>
    <property type="evidence" value="ECO:0007669"/>
    <property type="project" value="InterPro"/>
</dbReference>
<proteinExistence type="predicted"/>
<evidence type="ECO:0000313" key="6">
    <source>
        <dbReference type="Proteomes" id="UP000664654"/>
    </source>
</evidence>
<protein>
    <submittedName>
        <fullName evidence="5">ABC transporter ATP-binding protein</fullName>
    </submittedName>
</protein>
<evidence type="ECO:0000256" key="1">
    <source>
        <dbReference type="ARBA" id="ARBA00022448"/>
    </source>
</evidence>
<keyword evidence="2" id="KW-0547">Nucleotide-binding</keyword>
<dbReference type="AlphaFoldDB" id="A0A939DM68"/>
<evidence type="ECO:0000259" key="4">
    <source>
        <dbReference type="PROSITE" id="PS50893"/>
    </source>
</evidence>
<dbReference type="PROSITE" id="PS00211">
    <property type="entry name" value="ABC_TRANSPORTER_1"/>
    <property type="match status" value="1"/>
</dbReference>
<dbReference type="Proteomes" id="UP000664654">
    <property type="component" value="Unassembled WGS sequence"/>
</dbReference>
<reference evidence="5" key="1">
    <citation type="submission" date="2021-03" db="EMBL/GenBank/DDBJ databases">
        <title>novel species isolated from a fishpond in China.</title>
        <authorList>
            <person name="Lu H."/>
            <person name="Cai Z."/>
        </authorList>
    </citation>
    <scope>NUCLEOTIDE SEQUENCE</scope>
    <source>
        <strain evidence="5">JCM 30855</strain>
    </source>
</reference>
<keyword evidence="1" id="KW-0813">Transport</keyword>
<dbReference type="GO" id="GO:0005886">
    <property type="term" value="C:plasma membrane"/>
    <property type="evidence" value="ECO:0007669"/>
    <property type="project" value="TreeGrafter"/>
</dbReference>
<accession>A0A939DM68</accession>
<dbReference type="InterPro" id="IPR017871">
    <property type="entry name" value="ABC_transporter-like_CS"/>
</dbReference>
<dbReference type="InterPro" id="IPR003439">
    <property type="entry name" value="ABC_transporter-like_ATP-bd"/>
</dbReference>
<dbReference type="RefSeq" id="WP_206573255.1">
    <property type="nucleotide sequence ID" value="NZ_JAFKCV010000003.1"/>
</dbReference>
<comment type="caution">
    <text evidence="5">The sequence shown here is derived from an EMBL/GenBank/DDBJ whole genome shotgun (WGS) entry which is preliminary data.</text>
</comment>
<keyword evidence="6" id="KW-1185">Reference proteome</keyword>
<dbReference type="PANTHER" id="PTHR24220:SF611">
    <property type="entry name" value="ATP-BINDING COMPONENT OF ABC TRANSPORTER-RELATED"/>
    <property type="match status" value="1"/>
</dbReference>
<dbReference type="GO" id="GO:0005524">
    <property type="term" value="F:ATP binding"/>
    <property type="evidence" value="ECO:0007669"/>
    <property type="project" value="UniProtKB-KW"/>
</dbReference>
<sequence length="225" mass="25293">MQSVVALDNVSFAWEQLPIVTIRHWRVARGQKVFLYGPSGSGKSTLLNLLSGILRPQSGSIRVLDQDLTKMQAWARDRFRARHIGMVFQQFNLLPYLSVRENIELAAYFSPATPLDQTWLDHILQRLELTNDLLNRKATGLSVGQQQRVAVARALLNRPELLIADEPTSALDTELRDNFLHLLLGCVEETGASVIFVSHDRTLKDYFDLQLDLRELAGAGEASPC</sequence>
<evidence type="ECO:0000256" key="3">
    <source>
        <dbReference type="ARBA" id="ARBA00022840"/>
    </source>
</evidence>
<dbReference type="InterPro" id="IPR017911">
    <property type="entry name" value="MacB-like_ATP-bd"/>
</dbReference>
<dbReference type="InterPro" id="IPR003593">
    <property type="entry name" value="AAA+_ATPase"/>
</dbReference>
<organism evidence="5 6">
    <name type="scientific">Bowmanella dokdonensis</name>
    <dbReference type="NCBI Taxonomy" id="751969"/>
    <lineage>
        <taxon>Bacteria</taxon>
        <taxon>Pseudomonadati</taxon>
        <taxon>Pseudomonadota</taxon>
        <taxon>Gammaproteobacteria</taxon>
        <taxon>Alteromonadales</taxon>
        <taxon>Alteromonadaceae</taxon>
        <taxon>Bowmanella</taxon>
    </lineage>
</organism>
<dbReference type="SUPFAM" id="SSF52540">
    <property type="entry name" value="P-loop containing nucleoside triphosphate hydrolases"/>
    <property type="match status" value="1"/>
</dbReference>
<name>A0A939DM68_9ALTE</name>
<dbReference type="EMBL" id="JAFKCV010000003">
    <property type="protein sequence ID" value="MBN7825155.1"/>
    <property type="molecule type" value="Genomic_DNA"/>
</dbReference>
<evidence type="ECO:0000256" key="2">
    <source>
        <dbReference type="ARBA" id="ARBA00022741"/>
    </source>
</evidence>
<dbReference type="PROSITE" id="PS50893">
    <property type="entry name" value="ABC_TRANSPORTER_2"/>
    <property type="match status" value="1"/>
</dbReference>
<evidence type="ECO:0000313" key="5">
    <source>
        <dbReference type="EMBL" id="MBN7825155.1"/>
    </source>
</evidence>
<dbReference type="PANTHER" id="PTHR24220">
    <property type="entry name" value="IMPORT ATP-BINDING PROTEIN"/>
    <property type="match status" value="1"/>
</dbReference>
<dbReference type="InterPro" id="IPR027417">
    <property type="entry name" value="P-loop_NTPase"/>
</dbReference>
<dbReference type="Gene3D" id="3.40.50.300">
    <property type="entry name" value="P-loop containing nucleotide triphosphate hydrolases"/>
    <property type="match status" value="1"/>
</dbReference>
<gene>
    <name evidence="5" type="ORF">J0A66_07955</name>
</gene>
<dbReference type="InterPro" id="IPR015854">
    <property type="entry name" value="ABC_transpr_LolD-like"/>
</dbReference>
<dbReference type="GO" id="GO:0022857">
    <property type="term" value="F:transmembrane transporter activity"/>
    <property type="evidence" value="ECO:0007669"/>
    <property type="project" value="TreeGrafter"/>
</dbReference>
<dbReference type="SMART" id="SM00382">
    <property type="entry name" value="AAA"/>
    <property type="match status" value="1"/>
</dbReference>
<keyword evidence="3 5" id="KW-0067">ATP-binding</keyword>
<feature type="domain" description="ABC transporter" evidence="4">
    <location>
        <begin position="5"/>
        <end position="219"/>
    </location>
</feature>
<dbReference type="CDD" id="cd03255">
    <property type="entry name" value="ABC_MJ0796_LolCDE_FtsE"/>
    <property type="match status" value="1"/>
</dbReference>
<dbReference type="Pfam" id="PF00005">
    <property type="entry name" value="ABC_tran"/>
    <property type="match status" value="1"/>
</dbReference>